<dbReference type="GO" id="GO:0005085">
    <property type="term" value="F:guanyl-nucleotide exchange factor activity"/>
    <property type="evidence" value="ECO:0007669"/>
    <property type="project" value="InterPro"/>
</dbReference>
<feature type="region of interest" description="Disordered" evidence="1">
    <location>
        <begin position="1"/>
        <end position="58"/>
    </location>
</feature>
<dbReference type="GO" id="GO:0016192">
    <property type="term" value="P:vesicle-mediated transport"/>
    <property type="evidence" value="ECO:0007669"/>
    <property type="project" value="InterPro"/>
</dbReference>
<dbReference type="InterPro" id="IPR045046">
    <property type="entry name" value="Vps9-like"/>
</dbReference>
<feature type="region of interest" description="Disordered" evidence="1">
    <location>
        <begin position="637"/>
        <end position="657"/>
    </location>
</feature>
<dbReference type="AlphaFoldDB" id="A0A7S3L9Q3"/>
<dbReference type="EMBL" id="HBIM01017437">
    <property type="protein sequence ID" value="CAE0416382.1"/>
    <property type="molecule type" value="Transcribed_RNA"/>
</dbReference>
<feature type="compositionally biased region" description="Polar residues" evidence="1">
    <location>
        <begin position="550"/>
        <end position="559"/>
    </location>
</feature>
<evidence type="ECO:0000256" key="1">
    <source>
        <dbReference type="SAM" id="MobiDB-lite"/>
    </source>
</evidence>
<dbReference type="PANTHER" id="PTHR23101">
    <property type="entry name" value="RAB GDP/GTP EXCHANGE FACTOR"/>
    <property type="match status" value="1"/>
</dbReference>
<gene>
    <name evidence="3" type="ORF">ACOF00016_LOCUS13440</name>
</gene>
<proteinExistence type="predicted"/>
<dbReference type="SUPFAM" id="SSF109993">
    <property type="entry name" value="VPS9 domain"/>
    <property type="match status" value="1"/>
</dbReference>
<accession>A0A7S3L9Q3</accession>
<feature type="compositionally biased region" description="Polar residues" evidence="1">
    <location>
        <begin position="22"/>
        <end position="48"/>
    </location>
</feature>
<feature type="region of interest" description="Disordered" evidence="1">
    <location>
        <begin position="550"/>
        <end position="573"/>
    </location>
</feature>
<dbReference type="InterPro" id="IPR003123">
    <property type="entry name" value="VPS9"/>
</dbReference>
<dbReference type="PROSITE" id="PS51205">
    <property type="entry name" value="VPS9"/>
    <property type="match status" value="1"/>
</dbReference>
<dbReference type="Pfam" id="PF02204">
    <property type="entry name" value="VPS9"/>
    <property type="match status" value="1"/>
</dbReference>
<dbReference type="GO" id="GO:0005829">
    <property type="term" value="C:cytosol"/>
    <property type="evidence" value="ECO:0007669"/>
    <property type="project" value="TreeGrafter"/>
</dbReference>
<organism evidence="3">
    <name type="scientific">Amphora coffeiformis</name>
    <dbReference type="NCBI Taxonomy" id="265554"/>
    <lineage>
        <taxon>Eukaryota</taxon>
        <taxon>Sar</taxon>
        <taxon>Stramenopiles</taxon>
        <taxon>Ochrophyta</taxon>
        <taxon>Bacillariophyta</taxon>
        <taxon>Bacillariophyceae</taxon>
        <taxon>Bacillariophycidae</taxon>
        <taxon>Thalassiophysales</taxon>
        <taxon>Catenulaceae</taxon>
        <taxon>Amphora</taxon>
    </lineage>
</organism>
<evidence type="ECO:0000313" key="3">
    <source>
        <dbReference type="EMBL" id="CAE0416382.1"/>
    </source>
</evidence>
<name>A0A7S3L9Q3_9STRA</name>
<dbReference type="GO" id="GO:0030139">
    <property type="term" value="C:endocytic vesicle"/>
    <property type="evidence" value="ECO:0007669"/>
    <property type="project" value="TreeGrafter"/>
</dbReference>
<dbReference type="GO" id="GO:0031267">
    <property type="term" value="F:small GTPase binding"/>
    <property type="evidence" value="ECO:0007669"/>
    <property type="project" value="TreeGrafter"/>
</dbReference>
<dbReference type="Gene3D" id="1.20.1050.80">
    <property type="entry name" value="VPS9 domain"/>
    <property type="match status" value="1"/>
</dbReference>
<dbReference type="SMART" id="SM00167">
    <property type="entry name" value="VPS9"/>
    <property type="match status" value="1"/>
</dbReference>
<sequence length="657" mass="73413">MAMTDNEGGKEEILAVEPKVDGNSTDTRVTSSSNPKETTPADQLSQSLPEDDSFSHSIKSGKSSGVFLSSSESAFATASTAVTAERKEVLLAQARADRLEWIRKVPLPYKCEEKSARKSSSDSVYSELWERDPRLAELKNTFVMQQSESALQVLSHLYGMDQDIESVENATESLGMVSKRVGAILDRMNQEDGDDDEDGRLAMPTAEQIRSTAMAQEDGDSVLRAYHSWVSKLSDPASAVLVQGMRGFCRKIRNEPAESLHLTLQGYLRLTCESLREYAPWKETEIGEETRRSFESFVYGHLVEHIDHLYWTEEAKEEERKWQERLGSLQFVSPKHLEIACLADGNEDYREIFQKPVEVLSSAEAYFSPFEKLQRVLTVYHNVNEALTGALNRANNSGTKKLPSADDVLPSIILTVILARPARLLLNLQLIEDFSPPEYLRGEAGYAYTNLYGAVQFLKDIDLDADKPASLHIDGEEFRNSLKACREAAEAKHAQRRASTVPLDAADQPPAYFSQEDTLIPVTEIRGARMRGEVVDIEWAKQRFSEFSEHQLSARKNGSGQEGKPKEDSEELPAGFSRSYTFLSSRPEDIKVSDLPKLLAEYKMLVHTTETLIGEKFSRAAAEKKAKLKAKQKQVYDAAKKVDPSLLPPATPSSKRS</sequence>
<protein>
    <recommendedName>
        <fullName evidence="2">VPS9 domain-containing protein</fullName>
    </recommendedName>
</protein>
<dbReference type="PANTHER" id="PTHR23101:SF25">
    <property type="entry name" value="GTPASE-ACTIVATING PROTEIN AND VPS9 DOMAIN-CONTAINING PROTEIN 1"/>
    <property type="match status" value="1"/>
</dbReference>
<dbReference type="InterPro" id="IPR037191">
    <property type="entry name" value="VPS9_dom_sf"/>
</dbReference>
<evidence type="ECO:0000259" key="2">
    <source>
        <dbReference type="PROSITE" id="PS51205"/>
    </source>
</evidence>
<reference evidence="3" key="1">
    <citation type="submission" date="2021-01" db="EMBL/GenBank/DDBJ databases">
        <authorList>
            <person name="Corre E."/>
            <person name="Pelletier E."/>
            <person name="Niang G."/>
            <person name="Scheremetjew M."/>
            <person name="Finn R."/>
            <person name="Kale V."/>
            <person name="Holt S."/>
            <person name="Cochrane G."/>
            <person name="Meng A."/>
            <person name="Brown T."/>
            <person name="Cohen L."/>
        </authorList>
    </citation>
    <scope>NUCLEOTIDE SEQUENCE</scope>
    <source>
        <strain evidence="3">CCMP127</strain>
    </source>
</reference>
<feature type="domain" description="VPS9" evidence="2">
    <location>
        <begin position="316"/>
        <end position="467"/>
    </location>
</feature>